<sequence length="169" mass="20015">MATSLLDQNVDDEETIRYWIFPQLKVTSEEEQETEAEELVARLLAHLSQYTHQYLWNNQPFMLRVQRNKTFGVHLMGSTRVGDYLEDEWFIVYMLMSLTRHFPGLVCRHHLPTYTTSLLHHSPTYTTYYLHHLPTDTTSLQIPPPYRYHFPTDTTSLLTPPPYLHHLPT</sequence>
<dbReference type="InterPro" id="IPR010770">
    <property type="entry name" value="Ecd"/>
</dbReference>
<name>A0AAE1BP02_PETCI</name>
<accession>A0AAE1BP02</accession>
<proteinExistence type="predicted"/>
<evidence type="ECO:0000313" key="1">
    <source>
        <dbReference type="EMBL" id="KAK3852909.1"/>
    </source>
</evidence>
<dbReference type="EMBL" id="JAWQEG010007190">
    <property type="protein sequence ID" value="KAK3852909.1"/>
    <property type="molecule type" value="Genomic_DNA"/>
</dbReference>
<dbReference type="AlphaFoldDB" id="A0AAE1BP02"/>
<evidence type="ECO:0000313" key="2">
    <source>
        <dbReference type="Proteomes" id="UP001286313"/>
    </source>
</evidence>
<gene>
    <name evidence="1" type="ORF">Pcinc_040509</name>
</gene>
<dbReference type="GO" id="GO:0005634">
    <property type="term" value="C:nucleus"/>
    <property type="evidence" value="ECO:0007669"/>
    <property type="project" value="TreeGrafter"/>
</dbReference>
<dbReference type="PANTHER" id="PTHR13060">
    <property type="entry name" value="SGT1 PROTEIN HSGT1 SUPPRESSOR OF GCR2"/>
    <property type="match status" value="1"/>
</dbReference>
<keyword evidence="2" id="KW-1185">Reference proteome</keyword>
<reference evidence="1" key="1">
    <citation type="submission" date="2023-10" db="EMBL/GenBank/DDBJ databases">
        <title>Genome assemblies of two species of porcelain crab, Petrolisthes cinctipes and Petrolisthes manimaculis (Anomura: Porcellanidae).</title>
        <authorList>
            <person name="Angst P."/>
        </authorList>
    </citation>
    <scope>NUCLEOTIDE SEQUENCE</scope>
    <source>
        <strain evidence="1">PB745_01</strain>
        <tissue evidence="1">Gill</tissue>
    </source>
</reference>
<organism evidence="1 2">
    <name type="scientific">Petrolisthes cinctipes</name>
    <name type="common">Flat porcelain crab</name>
    <dbReference type="NCBI Taxonomy" id="88211"/>
    <lineage>
        <taxon>Eukaryota</taxon>
        <taxon>Metazoa</taxon>
        <taxon>Ecdysozoa</taxon>
        <taxon>Arthropoda</taxon>
        <taxon>Crustacea</taxon>
        <taxon>Multicrustacea</taxon>
        <taxon>Malacostraca</taxon>
        <taxon>Eumalacostraca</taxon>
        <taxon>Eucarida</taxon>
        <taxon>Decapoda</taxon>
        <taxon>Pleocyemata</taxon>
        <taxon>Anomura</taxon>
        <taxon>Galatheoidea</taxon>
        <taxon>Porcellanidae</taxon>
        <taxon>Petrolisthes</taxon>
    </lineage>
</organism>
<comment type="caution">
    <text evidence="1">The sequence shown here is derived from an EMBL/GenBank/DDBJ whole genome shotgun (WGS) entry which is preliminary data.</text>
</comment>
<dbReference type="Proteomes" id="UP001286313">
    <property type="component" value="Unassembled WGS sequence"/>
</dbReference>
<dbReference type="Pfam" id="PF07093">
    <property type="entry name" value="SGT1"/>
    <property type="match status" value="1"/>
</dbReference>
<dbReference type="PANTHER" id="PTHR13060:SF0">
    <property type="entry name" value="PROTEIN ECDYSONELESS HOMOLOG"/>
    <property type="match status" value="1"/>
</dbReference>
<protein>
    <submittedName>
        <fullName evidence="1">Uncharacterized protein</fullName>
    </submittedName>
</protein>